<protein>
    <submittedName>
        <fullName evidence="2">BRO1-like domain containing protein</fullName>
    </submittedName>
</protein>
<dbReference type="Proteomes" id="UP000693970">
    <property type="component" value="Unassembled WGS sequence"/>
</dbReference>
<dbReference type="EMBL" id="JAGRRH010000004">
    <property type="protein sequence ID" value="KAG7370894.1"/>
    <property type="molecule type" value="Genomic_DNA"/>
</dbReference>
<evidence type="ECO:0000313" key="2">
    <source>
        <dbReference type="EMBL" id="KAG7370894.1"/>
    </source>
</evidence>
<name>A0A9K3LYJ5_9STRA</name>
<evidence type="ECO:0000313" key="3">
    <source>
        <dbReference type="Proteomes" id="UP000693970"/>
    </source>
</evidence>
<reference evidence="2" key="1">
    <citation type="journal article" date="2021" name="Sci. Rep.">
        <title>Diploid genomic architecture of Nitzschia inconspicua, an elite biomass production diatom.</title>
        <authorList>
            <person name="Oliver A."/>
            <person name="Podell S."/>
            <person name="Pinowska A."/>
            <person name="Traller J.C."/>
            <person name="Smith S.R."/>
            <person name="McClure R."/>
            <person name="Beliaev A."/>
            <person name="Bohutskyi P."/>
            <person name="Hill E.A."/>
            <person name="Rabines A."/>
            <person name="Zheng H."/>
            <person name="Allen L.Z."/>
            <person name="Kuo A."/>
            <person name="Grigoriev I.V."/>
            <person name="Allen A.E."/>
            <person name="Hazlebeck D."/>
            <person name="Allen E.E."/>
        </authorList>
    </citation>
    <scope>NUCLEOTIDE SEQUENCE</scope>
    <source>
        <strain evidence="2">Hildebrandi</strain>
    </source>
</reference>
<accession>A0A9K3LYJ5</accession>
<reference evidence="2" key="2">
    <citation type="submission" date="2021-04" db="EMBL/GenBank/DDBJ databases">
        <authorList>
            <person name="Podell S."/>
        </authorList>
    </citation>
    <scope>NUCLEOTIDE SEQUENCE</scope>
    <source>
        <strain evidence="2">Hildebrandi</strain>
    </source>
</reference>
<evidence type="ECO:0000259" key="1">
    <source>
        <dbReference type="PROSITE" id="PS51180"/>
    </source>
</evidence>
<dbReference type="SMART" id="SM01041">
    <property type="entry name" value="BRO1"/>
    <property type="match status" value="1"/>
</dbReference>
<organism evidence="2 3">
    <name type="scientific">Nitzschia inconspicua</name>
    <dbReference type="NCBI Taxonomy" id="303405"/>
    <lineage>
        <taxon>Eukaryota</taxon>
        <taxon>Sar</taxon>
        <taxon>Stramenopiles</taxon>
        <taxon>Ochrophyta</taxon>
        <taxon>Bacillariophyta</taxon>
        <taxon>Bacillariophyceae</taxon>
        <taxon>Bacillariophycidae</taxon>
        <taxon>Bacillariales</taxon>
        <taxon>Bacillariaceae</taxon>
        <taxon>Nitzschia</taxon>
    </lineage>
</organism>
<dbReference type="PROSITE" id="PS51180">
    <property type="entry name" value="BRO1"/>
    <property type="match status" value="1"/>
</dbReference>
<sequence length="428" mass="48007">MTSQWDIPKEDMSHPDSAIRLASAVHRFRCPKTNPDRKVSFAKSFNSCGKHEKTRKTMLKCDDSRKRLEEALLATSVSHERVVADARKYLPFIHTVLVSCKFQPEMARLDERLVFEWQSGVETKPKFYKSEAIMMDVTMCILCEGLGKAGVATEASVAGEFAAASREYAAAAGVFQFLADDHLPKWVARGTRVAEDDLPVECCVDTAKGLSILFQANAQQMAVATVLIKAGTPNYSLVAKLCLGIHEQLEEFVVYMREKAFTQMTRIDKDFFTLITFQVSLQKALSLYFYARSLWEQQSEYGLAIAVLSEATVHLRTKDSPTSPTGMPDVAKIPPLKALTKDLNDLRGHMGHLLHLWEKDNSSIYFESVPRSVPADKKLEQGLRMNKVEKYHLADADPVLLSLPEDALKRSDSDLARELQERLNAGED</sequence>
<dbReference type="InterPro" id="IPR004328">
    <property type="entry name" value="BRO1_dom"/>
</dbReference>
<keyword evidence="3" id="KW-1185">Reference proteome</keyword>
<dbReference type="InterPro" id="IPR038898">
    <property type="entry name" value="BROX"/>
</dbReference>
<dbReference type="PANTHER" id="PTHR23032:SF13">
    <property type="entry name" value="BRO1 DOMAIN-CONTAINING PROTEIN BROX"/>
    <property type="match status" value="1"/>
</dbReference>
<dbReference type="OrthoDB" id="187620at2759"/>
<dbReference type="Pfam" id="PF03097">
    <property type="entry name" value="BRO1"/>
    <property type="match status" value="1"/>
</dbReference>
<gene>
    <name evidence="2" type="ORF">IV203_019464</name>
</gene>
<proteinExistence type="predicted"/>
<dbReference type="PANTHER" id="PTHR23032">
    <property type="entry name" value="BRO1 DOMAIN-CONTAINING PROTEIN BROX"/>
    <property type="match status" value="1"/>
</dbReference>
<dbReference type="AlphaFoldDB" id="A0A9K3LYJ5"/>
<comment type="caution">
    <text evidence="2">The sequence shown here is derived from an EMBL/GenBank/DDBJ whole genome shotgun (WGS) entry which is preliminary data.</text>
</comment>
<feature type="domain" description="BRO1" evidence="1">
    <location>
        <begin position="170"/>
        <end position="428"/>
    </location>
</feature>